<protein>
    <submittedName>
        <fullName evidence="3">DUF3347 domain-containing protein</fullName>
    </submittedName>
</protein>
<evidence type="ECO:0000313" key="3">
    <source>
        <dbReference type="EMBL" id="QHS59168.1"/>
    </source>
</evidence>
<keyword evidence="4" id="KW-1185">Reference proteome</keyword>
<organism evidence="3 4">
    <name type="scientific">Chitinophaga agri</name>
    <dbReference type="NCBI Taxonomy" id="2703787"/>
    <lineage>
        <taxon>Bacteria</taxon>
        <taxon>Pseudomonadati</taxon>
        <taxon>Bacteroidota</taxon>
        <taxon>Chitinophagia</taxon>
        <taxon>Chitinophagales</taxon>
        <taxon>Chitinophagaceae</taxon>
        <taxon>Chitinophaga</taxon>
    </lineage>
</organism>
<dbReference type="InterPro" id="IPR021782">
    <property type="entry name" value="DUF3347"/>
</dbReference>
<dbReference type="EMBL" id="CP048113">
    <property type="protein sequence ID" value="QHS59168.1"/>
    <property type="molecule type" value="Genomic_DNA"/>
</dbReference>
<keyword evidence="1" id="KW-0732">Signal</keyword>
<evidence type="ECO:0000313" key="4">
    <source>
        <dbReference type="Proteomes" id="UP000476411"/>
    </source>
</evidence>
<feature type="chain" id="PRO_5025600030" evidence="1">
    <location>
        <begin position="19"/>
        <end position="166"/>
    </location>
</feature>
<dbReference type="Proteomes" id="UP000476411">
    <property type="component" value="Chromosome"/>
</dbReference>
<dbReference type="Pfam" id="PF11827">
    <property type="entry name" value="DUF3347"/>
    <property type="match status" value="1"/>
</dbReference>
<sequence length="166" mass="18392">MRKLLLLLAFAPFATLSAQSKRAIKHNQPLSASYLAIKDALVANDSIATKKAAITMTEALQKFRPAGMPADSQKVFNETKARLLADATSMAGTQNVNKQRKYFSTFSQRFWQLTGIIPMSNATLYYQQCPMTGVTWVSDQEEIKNPYYPKNMLTCGKVIAAHPAAL</sequence>
<evidence type="ECO:0000259" key="2">
    <source>
        <dbReference type="Pfam" id="PF11827"/>
    </source>
</evidence>
<feature type="domain" description="DUF3347" evidence="2">
    <location>
        <begin position="32"/>
        <end position="114"/>
    </location>
</feature>
<dbReference type="KEGG" id="chih:GWR21_06070"/>
<dbReference type="AlphaFoldDB" id="A0A6B9ZA77"/>
<feature type="signal peptide" evidence="1">
    <location>
        <begin position="1"/>
        <end position="18"/>
    </location>
</feature>
<dbReference type="RefSeq" id="WP_162330867.1">
    <property type="nucleotide sequence ID" value="NZ_CP048113.1"/>
</dbReference>
<proteinExistence type="predicted"/>
<reference evidence="3 4" key="1">
    <citation type="submission" date="2020-01" db="EMBL/GenBank/DDBJ databases">
        <title>Complete genome sequence of Chitinophaga sp. H33E-04 isolated from quinoa roots.</title>
        <authorList>
            <person name="Weon H.-Y."/>
            <person name="Lee S.A."/>
        </authorList>
    </citation>
    <scope>NUCLEOTIDE SEQUENCE [LARGE SCALE GENOMIC DNA]</scope>
    <source>
        <strain evidence="3 4">H33E-04</strain>
    </source>
</reference>
<evidence type="ECO:0000256" key="1">
    <source>
        <dbReference type="SAM" id="SignalP"/>
    </source>
</evidence>
<gene>
    <name evidence="3" type="ORF">GWR21_06070</name>
</gene>
<accession>A0A6B9ZA77</accession>
<name>A0A6B9ZA77_9BACT</name>